<dbReference type="EMBL" id="OAPG01000020">
    <property type="protein sequence ID" value="SNX87700.1"/>
    <property type="molecule type" value="Genomic_DNA"/>
</dbReference>
<dbReference type="AlphaFoldDB" id="A0AAJ4XSF8"/>
<accession>A0AAJ4XSF8</accession>
<evidence type="ECO:0000313" key="2">
    <source>
        <dbReference type="Proteomes" id="UP001294444"/>
    </source>
</evidence>
<dbReference type="InterPro" id="IPR014710">
    <property type="entry name" value="RmlC-like_jellyroll"/>
</dbReference>
<proteinExistence type="predicted"/>
<comment type="caution">
    <text evidence="1">The sequence shown here is derived from an EMBL/GenBank/DDBJ whole genome shotgun (WGS) entry which is preliminary data.</text>
</comment>
<protein>
    <submittedName>
        <fullName evidence="1">Uncharacterized protein</fullName>
    </submittedName>
</protein>
<gene>
    <name evidence="1" type="ORF">MEPE_06410</name>
</gene>
<name>A0AAJ4XSF8_9BASI</name>
<organism evidence="1 2">
    <name type="scientific">Melanopsichium pennsylvanicum</name>
    <dbReference type="NCBI Taxonomy" id="63383"/>
    <lineage>
        <taxon>Eukaryota</taxon>
        <taxon>Fungi</taxon>
        <taxon>Dikarya</taxon>
        <taxon>Basidiomycota</taxon>
        <taxon>Ustilaginomycotina</taxon>
        <taxon>Ustilaginomycetes</taxon>
        <taxon>Ustilaginales</taxon>
        <taxon>Ustilaginaceae</taxon>
        <taxon>Melanopsichium</taxon>
    </lineage>
</organism>
<sequence>MLSHRISANSTSLVCADLFLGTHSRDRSKGAPLLQKSNFAIDAQNPDNLSPPSTNAGNIPNLKWSFSQSHSKLLNGGWVHKQTVTNLLSSPLVAVVKQCLSAYAYCICTVIGWLSGDLYSTVVKAVGSRYRGAATAGVGSTGTERL</sequence>
<dbReference type="Gene3D" id="2.60.120.10">
    <property type="entry name" value="Jelly Rolls"/>
    <property type="match status" value="2"/>
</dbReference>
<dbReference type="Proteomes" id="UP001294444">
    <property type="component" value="Unassembled WGS sequence"/>
</dbReference>
<keyword evidence="2" id="KW-1185">Reference proteome</keyword>
<evidence type="ECO:0000313" key="1">
    <source>
        <dbReference type="EMBL" id="SNX87700.1"/>
    </source>
</evidence>
<reference evidence="1" key="1">
    <citation type="submission" date="2023-10" db="EMBL/GenBank/DDBJ databases">
        <authorList>
            <person name="Guldener U."/>
        </authorList>
    </citation>
    <scope>NUCLEOTIDE SEQUENCE</scope>
    <source>
        <strain evidence="1">Mp4</strain>
    </source>
</reference>